<organism evidence="2 3">
    <name type="scientific">Mycolicibacterium litorale</name>
    <dbReference type="NCBI Taxonomy" id="758802"/>
    <lineage>
        <taxon>Bacteria</taxon>
        <taxon>Bacillati</taxon>
        <taxon>Actinomycetota</taxon>
        <taxon>Actinomycetes</taxon>
        <taxon>Mycobacteriales</taxon>
        <taxon>Mycobacteriaceae</taxon>
        <taxon>Mycolicibacterium</taxon>
    </lineage>
</organism>
<evidence type="ECO:0000313" key="3">
    <source>
        <dbReference type="Proteomes" id="UP000515734"/>
    </source>
</evidence>
<feature type="compositionally biased region" description="Basic and acidic residues" evidence="1">
    <location>
        <begin position="53"/>
        <end position="70"/>
    </location>
</feature>
<feature type="region of interest" description="Disordered" evidence="1">
    <location>
        <begin position="309"/>
        <end position="328"/>
    </location>
</feature>
<protein>
    <recommendedName>
        <fullName evidence="4">Heavy metal-binding domain-containing protein</fullName>
    </recommendedName>
</protein>
<evidence type="ECO:0000313" key="2">
    <source>
        <dbReference type="EMBL" id="BCI51143.1"/>
    </source>
</evidence>
<dbReference type="AlphaFoldDB" id="A0A6S6NVS2"/>
<proteinExistence type="predicted"/>
<dbReference type="EMBL" id="AP023287">
    <property type="protein sequence ID" value="BCI51143.1"/>
    <property type="molecule type" value="Genomic_DNA"/>
</dbReference>
<gene>
    <name evidence="2" type="ORF">NIIDNTM18_04210</name>
</gene>
<feature type="region of interest" description="Disordered" evidence="1">
    <location>
        <begin position="53"/>
        <end position="73"/>
    </location>
</feature>
<evidence type="ECO:0008006" key="4">
    <source>
        <dbReference type="Google" id="ProtNLM"/>
    </source>
</evidence>
<name>A0A6S6NVS2_9MYCO</name>
<evidence type="ECO:0000256" key="1">
    <source>
        <dbReference type="SAM" id="MobiDB-lite"/>
    </source>
</evidence>
<reference evidence="2 3" key="1">
    <citation type="submission" date="2020-07" db="EMBL/GenBank/DDBJ databases">
        <title>Complete genome sequence of Mycolicibacterium litorale like strain isolated from cardiac implantable electronic device infection.</title>
        <authorList>
            <person name="Fukano H."/>
            <person name="Miyama H."/>
            <person name="Hoshino Y."/>
        </authorList>
    </citation>
    <scope>NUCLEOTIDE SEQUENCE [LARGE SCALE GENOMIC DNA]</scope>
    <source>
        <strain evidence="2 3">NIIDNTM18</strain>
    </source>
</reference>
<accession>A0A6S6NVS2</accession>
<dbReference type="RefSeq" id="WP_185294148.1">
    <property type="nucleotide sequence ID" value="NZ_AP023287.1"/>
</dbReference>
<sequence>MNTAGRLTVFGAGLVVAFGGAYATAGALVPDGALTAWQEGADMATHVDMEGHADMATHGDRGGHGAEHESGASLPGLSLAQDGYVLAPVQAPANVGDNGVLRFQILTPTDTPLRDYTASHGKDLHLVVVRTDGYGFRHTHPDFDKATGTWSVPWQWDAAGSYRVFTDFAPADAGKMTLSRTFEVAGEFSPVRDPGIRTVAEVDGYTVRLDGGLVAGVTTSLKVTVTRGGQPVTSLEPYLGAFGHLVALRDGDLAYLHVHPAGDEPAADQRGGPAIEFATAAPTAGRYLLYLDFQVDGRVHTATFVVDAAPGDPSQHAGGQADEHSGGH</sequence>
<dbReference type="Proteomes" id="UP000515734">
    <property type="component" value="Chromosome"/>
</dbReference>